<dbReference type="InterPro" id="IPR037294">
    <property type="entry name" value="ABC_BtuC-like"/>
</dbReference>
<feature type="transmembrane region" description="Helical" evidence="9">
    <location>
        <begin position="46"/>
        <end position="69"/>
    </location>
</feature>
<dbReference type="PANTHER" id="PTHR30472">
    <property type="entry name" value="FERRIC ENTEROBACTIN TRANSPORT SYSTEM PERMEASE PROTEIN"/>
    <property type="match status" value="1"/>
</dbReference>
<evidence type="ECO:0000256" key="9">
    <source>
        <dbReference type="SAM" id="Phobius"/>
    </source>
</evidence>
<keyword evidence="4" id="KW-1003">Cell membrane</keyword>
<dbReference type="Gene3D" id="1.10.3470.10">
    <property type="entry name" value="ABC transporter involved in vitamin B12 uptake, BtuC"/>
    <property type="match status" value="1"/>
</dbReference>
<evidence type="ECO:0000313" key="11">
    <source>
        <dbReference type="Proteomes" id="UP001595955"/>
    </source>
</evidence>
<evidence type="ECO:0000256" key="8">
    <source>
        <dbReference type="SAM" id="MobiDB-lite"/>
    </source>
</evidence>
<organism evidence="10 11">
    <name type="scientific">Georgenia faecalis</name>
    <dbReference type="NCBI Taxonomy" id="2483799"/>
    <lineage>
        <taxon>Bacteria</taxon>
        <taxon>Bacillati</taxon>
        <taxon>Actinomycetota</taxon>
        <taxon>Actinomycetes</taxon>
        <taxon>Micrococcales</taxon>
        <taxon>Bogoriellaceae</taxon>
        <taxon>Georgenia</taxon>
    </lineage>
</organism>
<evidence type="ECO:0000256" key="2">
    <source>
        <dbReference type="ARBA" id="ARBA00007935"/>
    </source>
</evidence>
<feature type="compositionally biased region" description="Gly residues" evidence="8">
    <location>
        <begin position="20"/>
        <end position="38"/>
    </location>
</feature>
<comment type="subcellular location">
    <subcellularLocation>
        <location evidence="1">Cell membrane</location>
        <topology evidence="1">Multi-pass membrane protein</topology>
    </subcellularLocation>
</comment>
<evidence type="ECO:0000256" key="1">
    <source>
        <dbReference type="ARBA" id="ARBA00004651"/>
    </source>
</evidence>
<feature type="transmembrane region" description="Helical" evidence="9">
    <location>
        <begin position="288"/>
        <end position="315"/>
    </location>
</feature>
<reference evidence="11" key="1">
    <citation type="journal article" date="2019" name="Int. J. Syst. Evol. Microbiol.">
        <title>The Global Catalogue of Microorganisms (GCM) 10K type strain sequencing project: providing services to taxonomists for standard genome sequencing and annotation.</title>
        <authorList>
            <consortium name="The Broad Institute Genomics Platform"/>
            <consortium name="The Broad Institute Genome Sequencing Center for Infectious Disease"/>
            <person name="Wu L."/>
            <person name="Ma J."/>
        </authorList>
    </citation>
    <scope>NUCLEOTIDE SEQUENCE [LARGE SCALE GENOMIC DNA]</scope>
    <source>
        <strain evidence="11">JCM 3369</strain>
    </source>
</reference>
<keyword evidence="5 9" id="KW-0812">Transmembrane</keyword>
<comment type="similarity">
    <text evidence="2">Belongs to the binding-protein-dependent transport system permease family. FecCD subfamily.</text>
</comment>
<sequence length="381" mass="37688">MTGTAAGRAGTRRATRRPGAAGGRGPDGVSGTGGTGGRHGARTGTVAVVLLVLLVATATWAVTVGPAGITPAQVWTSAWHELCSLAARGAAVCGPDPLTTIERAIVWDGRAPRVVGAAVVGAGLAVCGAVMQALTRNPLADPYLLGVSSGASVGAVAVLVLGVSVLLPVAAFVGALGALVLTLALATGRGGGLSPVRTVLAGVAVAQACSAAVSIVIFTSATGDSYREVLSWLLGSLGGTTWNETLLALGALAVVGTFLVAQGRALDAFTFGDVSAAALGVDVRRTRWLLLVAVALLAGVLVSISGSIGFVGLVLPHAVRLLVGARHHRLLPLAAIAGAVFLLLADTAARSVLAPQELPVGVLTAAIGAPVFAVLLRRGAR</sequence>
<evidence type="ECO:0000313" key="10">
    <source>
        <dbReference type="EMBL" id="MFC4556150.1"/>
    </source>
</evidence>
<comment type="caution">
    <text evidence="10">The sequence shown here is derived from an EMBL/GenBank/DDBJ whole genome shotgun (WGS) entry which is preliminary data.</text>
</comment>
<evidence type="ECO:0000256" key="7">
    <source>
        <dbReference type="ARBA" id="ARBA00023136"/>
    </source>
</evidence>
<accession>A0ABV9DBJ0</accession>
<evidence type="ECO:0000256" key="3">
    <source>
        <dbReference type="ARBA" id="ARBA00022448"/>
    </source>
</evidence>
<feature type="transmembrane region" description="Helical" evidence="9">
    <location>
        <begin position="143"/>
        <end position="163"/>
    </location>
</feature>
<dbReference type="Proteomes" id="UP001595955">
    <property type="component" value="Unassembled WGS sequence"/>
</dbReference>
<proteinExistence type="inferred from homology"/>
<keyword evidence="3" id="KW-0813">Transport</keyword>
<protein>
    <submittedName>
        <fullName evidence="10">F420-0 ABC transporter permease subunit</fullName>
    </submittedName>
</protein>
<evidence type="ECO:0000256" key="5">
    <source>
        <dbReference type="ARBA" id="ARBA00022692"/>
    </source>
</evidence>
<keyword evidence="6 9" id="KW-1133">Transmembrane helix</keyword>
<feature type="region of interest" description="Disordered" evidence="8">
    <location>
        <begin position="1"/>
        <end position="39"/>
    </location>
</feature>
<dbReference type="RefSeq" id="WP_387967703.1">
    <property type="nucleotide sequence ID" value="NZ_CP033325.1"/>
</dbReference>
<dbReference type="NCBIfam" id="TIGR03869">
    <property type="entry name" value="F420-0_ABCperm"/>
    <property type="match status" value="1"/>
</dbReference>
<evidence type="ECO:0000256" key="4">
    <source>
        <dbReference type="ARBA" id="ARBA00022475"/>
    </source>
</evidence>
<feature type="transmembrane region" description="Helical" evidence="9">
    <location>
        <begin position="327"/>
        <end position="345"/>
    </location>
</feature>
<feature type="transmembrane region" description="Helical" evidence="9">
    <location>
        <begin position="357"/>
        <end position="376"/>
    </location>
</feature>
<dbReference type="PANTHER" id="PTHR30472:SF67">
    <property type="entry name" value="PERMEASE OF ABC TRANSPORTER-RELATED"/>
    <property type="match status" value="1"/>
</dbReference>
<dbReference type="Pfam" id="PF01032">
    <property type="entry name" value="FecCD"/>
    <property type="match status" value="1"/>
</dbReference>
<dbReference type="InterPro" id="IPR022410">
    <property type="entry name" value="ABC_transptr_permease_F420-0"/>
</dbReference>
<evidence type="ECO:0000256" key="6">
    <source>
        <dbReference type="ARBA" id="ARBA00022989"/>
    </source>
</evidence>
<gene>
    <name evidence="10" type="ORF">ACFO3F_12900</name>
</gene>
<dbReference type="CDD" id="cd06550">
    <property type="entry name" value="TM_ABC_iron-siderophores_like"/>
    <property type="match status" value="1"/>
</dbReference>
<keyword evidence="11" id="KW-1185">Reference proteome</keyword>
<dbReference type="SUPFAM" id="SSF81345">
    <property type="entry name" value="ABC transporter involved in vitamin B12 uptake, BtuC"/>
    <property type="match status" value="1"/>
</dbReference>
<dbReference type="EMBL" id="JBHSGF010000009">
    <property type="protein sequence ID" value="MFC4556150.1"/>
    <property type="molecule type" value="Genomic_DNA"/>
</dbReference>
<dbReference type="InterPro" id="IPR000522">
    <property type="entry name" value="ABC_transptr_permease_BtuC"/>
</dbReference>
<feature type="transmembrane region" description="Helical" evidence="9">
    <location>
        <begin position="241"/>
        <end position="261"/>
    </location>
</feature>
<name>A0ABV9DBJ0_9MICO</name>
<feature type="transmembrane region" description="Helical" evidence="9">
    <location>
        <begin position="169"/>
        <end position="187"/>
    </location>
</feature>
<keyword evidence="7 9" id="KW-0472">Membrane</keyword>
<feature type="transmembrane region" description="Helical" evidence="9">
    <location>
        <begin position="114"/>
        <end position="131"/>
    </location>
</feature>
<feature type="transmembrane region" description="Helical" evidence="9">
    <location>
        <begin position="199"/>
        <end position="221"/>
    </location>
</feature>